<dbReference type="Pfam" id="PF09388">
    <property type="entry name" value="SpoOE-like"/>
    <property type="match status" value="1"/>
</dbReference>
<evidence type="ECO:0000313" key="1">
    <source>
        <dbReference type="EMBL" id="QBK25463.1"/>
    </source>
</evidence>
<organism evidence="1 2">
    <name type="scientific">Ureibacillus thermophilus</name>
    <dbReference type="NCBI Taxonomy" id="367743"/>
    <lineage>
        <taxon>Bacteria</taxon>
        <taxon>Bacillati</taxon>
        <taxon>Bacillota</taxon>
        <taxon>Bacilli</taxon>
        <taxon>Bacillales</taxon>
        <taxon>Caryophanaceae</taxon>
        <taxon>Ureibacillus</taxon>
    </lineage>
</organism>
<gene>
    <name evidence="1" type="ORF">DKZ56_06100</name>
</gene>
<dbReference type="RefSeq" id="WP_208651851.1">
    <property type="nucleotide sequence ID" value="NZ_CP036528.1"/>
</dbReference>
<dbReference type="InterPro" id="IPR018540">
    <property type="entry name" value="Spo0E-like"/>
</dbReference>
<name>A0A4P6UQT9_9BACL</name>
<dbReference type="InterPro" id="IPR036638">
    <property type="entry name" value="HLH_DNA-bd_sf"/>
</dbReference>
<protein>
    <submittedName>
        <fullName evidence="1">Aspartyl-phosphate phosphatase Spo0E family protein</fullName>
    </submittedName>
</protein>
<dbReference type="GO" id="GO:0043937">
    <property type="term" value="P:regulation of sporulation"/>
    <property type="evidence" value="ECO:0007669"/>
    <property type="project" value="InterPro"/>
</dbReference>
<dbReference type="EMBL" id="CP036528">
    <property type="protein sequence ID" value="QBK25463.1"/>
    <property type="molecule type" value="Genomic_DNA"/>
</dbReference>
<sequence>MEELLIQLEHLREKMIRSGLEHGLQSKKTIQLSKQLDKIIDQYVQQTLVAISKK</sequence>
<keyword evidence="2" id="KW-1185">Reference proteome</keyword>
<dbReference type="InterPro" id="IPR037208">
    <property type="entry name" value="Spo0E-like_sf"/>
</dbReference>
<evidence type="ECO:0000313" key="2">
    <source>
        <dbReference type="Proteomes" id="UP000291151"/>
    </source>
</evidence>
<dbReference type="KEGG" id="uth:DKZ56_06100"/>
<dbReference type="Gene3D" id="4.10.280.10">
    <property type="entry name" value="Helix-loop-helix DNA-binding domain"/>
    <property type="match status" value="1"/>
</dbReference>
<dbReference type="AlphaFoldDB" id="A0A4P6UQT9"/>
<dbReference type="GO" id="GO:0046983">
    <property type="term" value="F:protein dimerization activity"/>
    <property type="evidence" value="ECO:0007669"/>
    <property type="project" value="InterPro"/>
</dbReference>
<proteinExistence type="predicted"/>
<accession>A0A4P6UQT9</accession>
<reference evidence="1 2" key="1">
    <citation type="submission" date="2019-02" db="EMBL/GenBank/DDBJ databases">
        <title>Ureibacillus thermophilus.</title>
        <authorList>
            <person name="Sunny J.S."/>
            <person name="Natarajan A."/>
            <person name="Saleena L.M."/>
        </authorList>
    </citation>
    <scope>NUCLEOTIDE SEQUENCE [LARGE SCALE GENOMIC DNA]</scope>
    <source>
        <strain evidence="1 2">LM102</strain>
    </source>
</reference>
<dbReference type="Proteomes" id="UP000291151">
    <property type="component" value="Chromosome"/>
</dbReference>
<dbReference type="SUPFAM" id="SSF140500">
    <property type="entry name" value="BAS1536-like"/>
    <property type="match status" value="1"/>
</dbReference>